<sequence length="145" mass="16069">MQDLAVSTSISFFTAEDLKNAFIEENGFLAAMKKNRGKPAGSAVCVVDPAIVDCQNMGFAAFLLYTLDHIMLCRAFGIDRPTVFWKACNSVCSGDPRVNSWTWYFEPVNYGLESKVENVLCLLRADGLNKTAQLDVGSLITRQQF</sequence>
<evidence type="ECO:0000313" key="2">
    <source>
        <dbReference type="Proteomes" id="UP001163046"/>
    </source>
</evidence>
<comment type="caution">
    <text evidence="1">The sequence shown here is derived from an EMBL/GenBank/DDBJ whole genome shotgun (WGS) entry which is preliminary data.</text>
</comment>
<proteinExistence type="predicted"/>
<dbReference type="EMBL" id="MU825457">
    <property type="protein sequence ID" value="KAJ7388637.1"/>
    <property type="molecule type" value="Genomic_DNA"/>
</dbReference>
<organism evidence="1 2">
    <name type="scientific">Desmophyllum pertusum</name>
    <dbReference type="NCBI Taxonomy" id="174260"/>
    <lineage>
        <taxon>Eukaryota</taxon>
        <taxon>Metazoa</taxon>
        <taxon>Cnidaria</taxon>
        <taxon>Anthozoa</taxon>
        <taxon>Hexacorallia</taxon>
        <taxon>Scleractinia</taxon>
        <taxon>Caryophylliina</taxon>
        <taxon>Caryophylliidae</taxon>
        <taxon>Desmophyllum</taxon>
    </lineage>
</organism>
<name>A0A9W9ZVR9_9CNID</name>
<accession>A0A9W9ZVR9</accession>
<dbReference type="Proteomes" id="UP001163046">
    <property type="component" value="Unassembled WGS sequence"/>
</dbReference>
<reference evidence="1" key="1">
    <citation type="submission" date="2023-01" db="EMBL/GenBank/DDBJ databases">
        <title>Genome assembly of the deep-sea coral Lophelia pertusa.</title>
        <authorList>
            <person name="Herrera S."/>
            <person name="Cordes E."/>
        </authorList>
    </citation>
    <scope>NUCLEOTIDE SEQUENCE</scope>
    <source>
        <strain evidence="1">USNM1676648</strain>
        <tissue evidence="1">Polyp</tissue>
    </source>
</reference>
<evidence type="ECO:0000313" key="1">
    <source>
        <dbReference type="EMBL" id="KAJ7388637.1"/>
    </source>
</evidence>
<keyword evidence="2" id="KW-1185">Reference proteome</keyword>
<dbReference type="AlphaFoldDB" id="A0A9W9ZVR9"/>
<gene>
    <name evidence="1" type="ORF">OS493_036490</name>
</gene>
<protein>
    <submittedName>
        <fullName evidence="1">Uncharacterized protein</fullName>
    </submittedName>
</protein>